<evidence type="ECO:0000259" key="2">
    <source>
        <dbReference type="Pfam" id="PF13193"/>
    </source>
</evidence>
<dbReference type="GO" id="GO:0016405">
    <property type="term" value="F:CoA-ligase activity"/>
    <property type="evidence" value="ECO:0007669"/>
    <property type="project" value="TreeGrafter"/>
</dbReference>
<dbReference type="Gene3D" id="2.30.38.10">
    <property type="entry name" value="Luciferase, Domain 3"/>
    <property type="match status" value="1"/>
</dbReference>
<dbReference type="InterPro" id="IPR020845">
    <property type="entry name" value="AMP-binding_CS"/>
</dbReference>
<gene>
    <name evidence="3" type="ORF">NLU13_0293</name>
</gene>
<dbReference type="Gene3D" id="3.30.300.30">
    <property type="match status" value="1"/>
</dbReference>
<dbReference type="EMBL" id="JAPDFR010000001">
    <property type="protein sequence ID" value="KAK0390790.1"/>
    <property type="molecule type" value="Genomic_DNA"/>
</dbReference>
<sequence length="576" mass="63715">MVFYPPSFLPPLPTPPDNLTVEQFLTTETYGKRSLSTSRNPFTCGLSGKTFAPSEVVNRIDYLSRALGKRLKFDPREGTEWDRVVCVFSLNTIDYIPAVLALHRLSGITTAASAAYGPDELEHQLRTSGSKAVFTCVPLLETALKAAKAAGIPEENVFILPMAGFDKKVPNKDVDQLVEEGKALEKLKEVKFAKGQGARQVAFLMYSSGTSGLPKAVMLTHHNVIANILQASGIETLPRAQFKIDTEVMLGLLPFGHIFALTLIGFLSVFRGDEVIVLPKFDFESLLKSIQEFKIQELRLVPPVLVQMASAQEKCKQYDLSSVRCVFSGAAPLGVELIEDITKLYPKWRILQGYGMTECAPLAMCSLETDMLLGSSGCLVPGIKAKIIDADGNEVTEYEKRGEILLQGPNVVAGYLNNEKANAETFVWDEEGRWLKTGDEVLVRKAPNGTEHFFIVDRIKELIKVKGYQVAPAELEAHLLSHPMVDDCAVISVPHPRSGEAPKAFVVKAAKARDTDHEELHKSIHKHVEDHKPSYKWLKGGIEFLDVVPKSPSGKILRKILREKEKEKRRAEGAKL</sequence>
<proteinExistence type="predicted"/>
<dbReference type="Proteomes" id="UP001175261">
    <property type="component" value="Unassembled WGS sequence"/>
</dbReference>
<keyword evidence="4" id="KW-1185">Reference proteome</keyword>
<dbReference type="InterPro" id="IPR000873">
    <property type="entry name" value="AMP-dep_synth/lig_dom"/>
</dbReference>
<dbReference type="Pfam" id="PF00501">
    <property type="entry name" value="AMP-binding"/>
    <property type="match status" value="1"/>
</dbReference>
<comment type="caution">
    <text evidence="3">The sequence shown here is derived from an EMBL/GenBank/DDBJ whole genome shotgun (WGS) entry which is preliminary data.</text>
</comment>
<reference evidence="3" key="1">
    <citation type="submission" date="2022-10" db="EMBL/GenBank/DDBJ databases">
        <title>Determination and structural analysis of whole genome sequence of Sarocladium strictum F4-1.</title>
        <authorList>
            <person name="Hu L."/>
            <person name="Jiang Y."/>
        </authorList>
    </citation>
    <scope>NUCLEOTIDE SEQUENCE</scope>
    <source>
        <strain evidence="3">F4-1</strain>
    </source>
</reference>
<accession>A0AA39GNS4</accession>
<feature type="domain" description="AMP-dependent synthetase/ligase" evidence="1">
    <location>
        <begin position="77"/>
        <end position="416"/>
    </location>
</feature>
<dbReference type="Gene3D" id="3.40.50.980">
    <property type="match status" value="2"/>
</dbReference>
<dbReference type="PANTHER" id="PTHR24096">
    <property type="entry name" value="LONG-CHAIN-FATTY-ACID--COA LIGASE"/>
    <property type="match status" value="1"/>
</dbReference>
<name>A0AA39GNS4_SARSR</name>
<dbReference type="CDD" id="cd05911">
    <property type="entry name" value="Firefly_Luc_like"/>
    <property type="match status" value="1"/>
</dbReference>
<evidence type="ECO:0000313" key="3">
    <source>
        <dbReference type="EMBL" id="KAK0390790.1"/>
    </source>
</evidence>
<protein>
    <submittedName>
        <fullName evidence="3">Uncharacterized protein</fullName>
    </submittedName>
</protein>
<organism evidence="3 4">
    <name type="scientific">Sarocladium strictum</name>
    <name type="common">Black bundle disease fungus</name>
    <name type="synonym">Acremonium strictum</name>
    <dbReference type="NCBI Taxonomy" id="5046"/>
    <lineage>
        <taxon>Eukaryota</taxon>
        <taxon>Fungi</taxon>
        <taxon>Dikarya</taxon>
        <taxon>Ascomycota</taxon>
        <taxon>Pezizomycotina</taxon>
        <taxon>Sordariomycetes</taxon>
        <taxon>Hypocreomycetidae</taxon>
        <taxon>Hypocreales</taxon>
        <taxon>Sarocladiaceae</taxon>
        <taxon>Sarocladium</taxon>
    </lineage>
</organism>
<dbReference type="PROSITE" id="PS00455">
    <property type="entry name" value="AMP_BINDING"/>
    <property type="match status" value="1"/>
</dbReference>
<feature type="domain" description="AMP-binding enzyme C-terminal" evidence="2">
    <location>
        <begin position="474"/>
        <end position="555"/>
    </location>
</feature>
<dbReference type="InterPro" id="IPR045851">
    <property type="entry name" value="AMP-bd_C_sf"/>
</dbReference>
<dbReference type="InterPro" id="IPR025110">
    <property type="entry name" value="AMP-bd_C"/>
</dbReference>
<evidence type="ECO:0000259" key="1">
    <source>
        <dbReference type="Pfam" id="PF00501"/>
    </source>
</evidence>
<dbReference type="Pfam" id="PF13193">
    <property type="entry name" value="AMP-binding_C"/>
    <property type="match status" value="1"/>
</dbReference>
<dbReference type="SUPFAM" id="SSF56801">
    <property type="entry name" value="Acetyl-CoA synthetase-like"/>
    <property type="match status" value="1"/>
</dbReference>
<evidence type="ECO:0000313" key="4">
    <source>
        <dbReference type="Proteomes" id="UP001175261"/>
    </source>
</evidence>
<dbReference type="AlphaFoldDB" id="A0AA39GNS4"/>
<dbReference type="PANTHER" id="PTHR24096:SF422">
    <property type="entry name" value="BCDNA.GH02901"/>
    <property type="match status" value="1"/>
</dbReference>